<gene>
    <name evidence="3" type="ORF">SAMN04489727_1862</name>
</gene>
<accession>A0A1H4JGY5</accession>
<evidence type="ECO:0000313" key="4">
    <source>
        <dbReference type="Proteomes" id="UP000199622"/>
    </source>
</evidence>
<protein>
    <recommendedName>
        <fullName evidence="5">Secreted protein</fullName>
    </recommendedName>
</protein>
<evidence type="ECO:0000256" key="2">
    <source>
        <dbReference type="SAM" id="SignalP"/>
    </source>
</evidence>
<name>A0A1H4JGY5_9PSEU</name>
<proteinExistence type="predicted"/>
<keyword evidence="4" id="KW-1185">Reference proteome</keyword>
<organism evidence="3 4">
    <name type="scientific">Amycolatopsis tolypomycina</name>
    <dbReference type="NCBI Taxonomy" id="208445"/>
    <lineage>
        <taxon>Bacteria</taxon>
        <taxon>Bacillati</taxon>
        <taxon>Actinomycetota</taxon>
        <taxon>Actinomycetes</taxon>
        <taxon>Pseudonocardiales</taxon>
        <taxon>Pseudonocardiaceae</taxon>
        <taxon>Amycolatopsis</taxon>
    </lineage>
</organism>
<keyword evidence="2" id="KW-0732">Signal</keyword>
<dbReference type="STRING" id="208445.SAMN04489727_1862"/>
<feature type="chain" id="PRO_5039432263" description="Secreted protein" evidence="2">
    <location>
        <begin position="24"/>
        <end position="171"/>
    </location>
</feature>
<dbReference type="AlphaFoldDB" id="A0A1H4JGY5"/>
<dbReference type="PROSITE" id="PS51257">
    <property type="entry name" value="PROKAR_LIPOPROTEIN"/>
    <property type="match status" value="1"/>
</dbReference>
<evidence type="ECO:0008006" key="5">
    <source>
        <dbReference type="Google" id="ProtNLM"/>
    </source>
</evidence>
<feature type="region of interest" description="Disordered" evidence="1">
    <location>
        <begin position="144"/>
        <end position="171"/>
    </location>
</feature>
<dbReference type="OrthoDB" id="3828886at2"/>
<feature type="signal peptide" evidence="2">
    <location>
        <begin position="1"/>
        <end position="23"/>
    </location>
</feature>
<evidence type="ECO:0000256" key="1">
    <source>
        <dbReference type="SAM" id="MobiDB-lite"/>
    </source>
</evidence>
<evidence type="ECO:0000313" key="3">
    <source>
        <dbReference type="EMBL" id="SEB45186.1"/>
    </source>
</evidence>
<dbReference type="EMBL" id="FNSO01000003">
    <property type="protein sequence ID" value="SEB45186.1"/>
    <property type="molecule type" value="Genomic_DNA"/>
</dbReference>
<reference evidence="4" key="1">
    <citation type="submission" date="2016-10" db="EMBL/GenBank/DDBJ databases">
        <authorList>
            <person name="Varghese N."/>
            <person name="Submissions S."/>
        </authorList>
    </citation>
    <scope>NUCLEOTIDE SEQUENCE [LARGE SCALE GENOMIC DNA]</scope>
    <source>
        <strain evidence="4">DSM 44544</strain>
    </source>
</reference>
<dbReference type="Proteomes" id="UP000199622">
    <property type="component" value="Unassembled WGS sequence"/>
</dbReference>
<sequence length="171" mass="17227">MQPRGRLLRLVGMRYLVGFAVLAAVTTGCAGAGAGPEQACTAIGMPVGISLSIPSPDGVTKATLEACWRGQCVTRDLGLYPETSAGATTCTGTGPDDSCGTSARPTGGLHGFADIPGLPAEPVKVTVRFDDGKPHTVEVTPAFGEPNGPGCGTGGPQAQLVAGEGHELRVR</sequence>